<protein>
    <recommendedName>
        <fullName evidence="4">I/LWEQ domain-containing protein</fullName>
    </recommendedName>
</protein>
<dbReference type="PANTHER" id="PTHR47133">
    <property type="entry name" value="TALIN ROD DOMAIN-CONTAINING PROTEIN 1"/>
    <property type="match status" value="1"/>
</dbReference>
<reference evidence="3" key="1">
    <citation type="submission" date="2012-12" db="EMBL/GenBank/DDBJ databases">
        <authorList>
            <person name="Hellsten U."/>
            <person name="Grimwood J."/>
            <person name="Chapman J.A."/>
            <person name="Shapiro H."/>
            <person name="Aerts A."/>
            <person name="Otillar R.P."/>
            <person name="Terry A.Y."/>
            <person name="Boore J.L."/>
            <person name="Simakov O."/>
            <person name="Marletaz F."/>
            <person name="Cho S.-J."/>
            <person name="Edsinger-Gonzales E."/>
            <person name="Havlak P."/>
            <person name="Kuo D.-H."/>
            <person name="Larsson T."/>
            <person name="Lv J."/>
            <person name="Arendt D."/>
            <person name="Savage R."/>
            <person name="Osoegawa K."/>
            <person name="de Jong P."/>
            <person name="Lindberg D.R."/>
            <person name="Seaver E.C."/>
            <person name="Weisblat D.A."/>
            <person name="Putnam N.H."/>
            <person name="Grigoriev I.V."/>
            <person name="Rokhsar D.S."/>
        </authorList>
    </citation>
    <scope>NUCLEOTIDE SEQUENCE</scope>
    <source>
        <strain evidence="3">I ESC-2004</strain>
    </source>
</reference>
<organism evidence="1">
    <name type="scientific">Capitella teleta</name>
    <name type="common">Polychaete worm</name>
    <dbReference type="NCBI Taxonomy" id="283909"/>
    <lineage>
        <taxon>Eukaryota</taxon>
        <taxon>Metazoa</taxon>
        <taxon>Spiralia</taxon>
        <taxon>Lophotrochozoa</taxon>
        <taxon>Annelida</taxon>
        <taxon>Polychaeta</taxon>
        <taxon>Sedentaria</taxon>
        <taxon>Scolecida</taxon>
        <taxon>Capitellidae</taxon>
        <taxon>Capitella</taxon>
    </lineage>
</organism>
<dbReference type="Gene3D" id="1.20.120.230">
    <property type="entry name" value="Alpha-catenin/vinculin-like"/>
    <property type="match status" value="1"/>
</dbReference>
<dbReference type="Proteomes" id="UP000014760">
    <property type="component" value="Unassembled WGS sequence"/>
</dbReference>
<dbReference type="EMBL" id="AMQN01014773">
    <property type="status" value="NOT_ANNOTATED_CDS"/>
    <property type="molecule type" value="Genomic_DNA"/>
</dbReference>
<dbReference type="AlphaFoldDB" id="R7T827"/>
<name>R7T827_CAPTE</name>
<dbReference type="STRING" id="283909.R7T827"/>
<dbReference type="PANTHER" id="PTHR47133:SF1">
    <property type="entry name" value="TALIN ROD DOMAIN-CONTAINING PROTEIN 1"/>
    <property type="match status" value="1"/>
</dbReference>
<proteinExistence type="predicted"/>
<evidence type="ECO:0000313" key="2">
    <source>
        <dbReference type="EnsemblMetazoa" id="CapteP169274"/>
    </source>
</evidence>
<accession>R7T827</accession>
<dbReference type="OMA" id="DHCKVKM"/>
<evidence type="ECO:0000313" key="3">
    <source>
        <dbReference type="Proteomes" id="UP000014760"/>
    </source>
</evidence>
<sequence>MSSGHIKDVVLSCNQSINQMQLVAELLLLSSDLRPVRSEALTGFHDSFPNCKELVMTRTRGLFVIAGRLHELLYCISTARWFDVNRCVHEMCELVISLTETCAHAAYLLALTYPNCYPAEPGIVDLYTAKRTAIDIGICAQHLKQASREQLTPPILVQICSTVNKNLGQLTETCKTASSRAVLMQDQEQFKMCVKSSTTSGGCFLTSIKRFKQQPTEQHRTRCVSFCDSLAAVVSASVNYASEDQFIGHPARISSEAFQSKMAVLGACMSIVSSCIQLCKVVKELAYNISNQAQMDRIAMCIQAISRASSQLADAFLQHQHQAAGDDNAIANGYNS</sequence>
<reference evidence="2" key="3">
    <citation type="submission" date="2015-06" db="UniProtKB">
        <authorList>
            <consortium name="EnsemblMetazoa"/>
        </authorList>
    </citation>
    <scope>IDENTIFICATION</scope>
</reference>
<dbReference type="InterPro" id="IPR042799">
    <property type="entry name" value="TLNRD1"/>
</dbReference>
<evidence type="ECO:0008006" key="4">
    <source>
        <dbReference type="Google" id="ProtNLM"/>
    </source>
</evidence>
<dbReference type="HOGENOM" id="CLU_764970_0_0_1"/>
<keyword evidence="3" id="KW-1185">Reference proteome</keyword>
<evidence type="ECO:0000313" key="1">
    <source>
        <dbReference type="EMBL" id="ELT89608.1"/>
    </source>
</evidence>
<dbReference type="OrthoDB" id="10009851at2759"/>
<reference evidence="1 3" key="2">
    <citation type="journal article" date="2013" name="Nature">
        <title>Insights into bilaterian evolution from three spiralian genomes.</title>
        <authorList>
            <person name="Simakov O."/>
            <person name="Marletaz F."/>
            <person name="Cho S.J."/>
            <person name="Edsinger-Gonzales E."/>
            <person name="Havlak P."/>
            <person name="Hellsten U."/>
            <person name="Kuo D.H."/>
            <person name="Larsson T."/>
            <person name="Lv J."/>
            <person name="Arendt D."/>
            <person name="Savage R."/>
            <person name="Osoegawa K."/>
            <person name="de Jong P."/>
            <person name="Grimwood J."/>
            <person name="Chapman J.A."/>
            <person name="Shapiro H."/>
            <person name="Aerts A."/>
            <person name="Otillar R.P."/>
            <person name="Terry A.Y."/>
            <person name="Boore J.L."/>
            <person name="Grigoriev I.V."/>
            <person name="Lindberg D.R."/>
            <person name="Seaver E.C."/>
            <person name="Weisblat D.A."/>
            <person name="Putnam N.H."/>
            <person name="Rokhsar D.S."/>
        </authorList>
    </citation>
    <scope>NUCLEOTIDE SEQUENCE</scope>
    <source>
        <strain evidence="1 3">I ESC-2004</strain>
    </source>
</reference>
<dbReference type="Gene3D" id="1.20.1420.10">
    <property type="entry name" value="Talin, central domain"/>
    <property type="match status" value="1"/>
</dbReference>
<gene>
    <name evidence="1" type="ORF">CAPTEDRAFT_169274</name>
</gene>
<dbReference type="GO" id="GO:0003779">
    <property type="term" value="F:actin binding"/>
    <property type="evidence" value="ECO:0007669"/>
    <property type="project" value="InterPro"/>
</dbReference>
<dbReference type="EnsemblMetazoa" id="CapteT169274">
    <property type="protein sequence ID" value="CapteP169274"/>
    <property type="gene ID" value="CapteG169274"/>
</dbReference>
<dbReference type="EMBL" id="KB311270">
    <property type="protein sequence ID" value="ELT89608.1"/>
    <property type="molecule type" value="Genomic_DNA"/>
</dbReference>